<organism evidence="1 2">
    <name type="scientific">Kriegella aquimaris</name>
    <dbReference type="NCBI Taxonomy" id="192904"/>
    <lineage>
        <taxon>Bacteria</taxon>
        <taxon>Pseudomonadati</taxon>
        <taxon>Bacteroidota</taxon>
        <taxon>Flavobacteriia</taxon>
        <taxon>Flavobacteriales</taxon>
        <taxon>Flavobacteriaceae</taxon>
        <taxon>Kriegella</taxon>
    </lineage>
</organism>
<dbReference type="EMBL" id="FNGV01000008">
    <property type="protein sequence ID" value="SDM39013.1"/>
    <property type="molecule type" value="Genomic_DNA"/>
</dbReference>
<keyword evidence="2" id="KW-1185">Reference proteome</keyword>
<gene>
    <name evidence="1" type="ORF">SAMN04488514_108103</name>
</gene>
<dbReference type="OrthoDB" id="826697at2"/>
<evidence type="ECO:0000313" key="2">
    <source>
        <dbReference type="Proteomes" id="UP000199440"/>
    </source>
</evidence>
<proteinExistence type="predicted"/>
<dbReference type="SUPFAM" id="SSF54637">
    <property type="entry name" value="Thioesterase/thiol ester dehydrase-isomerase"/>
    <property type="match status" value="1"/>
</dbReference>
<sequence length="132" mass="14472">MLMVNNIAYIDADSVTAEFNISPDCVFVKNNVLSETGLIENAAQACSAIVGQSYFEVDDLEGEGNNIIGYISAIKKVVISDLPKVNETLITKAKLISRYDTDTMSICTIQGSTFRNDDLIVDCTLNFLIHEL</sequence>
<dbReference type="InterPro" id="IPR029069">
    <property type="entry name" value="HotDog_dom_sf"/>
</dbReference>
<name>A0A1G9SUC2_9FLAO</name>
<dbReference type="STRING" id="192904.SAMN04488514_108103"/>
<accession>A0A1G9SUC2</accession>
<evidence type="ECO:0000313" key="1">
    <source>
        <dbReference type="EMBL" id="SDM39013.1"/>
    </source>
</evidence>
<dbReference type="AlphaFoldDB" id="A0A1G9SUC2"/>
<reference evidence="1 2" key="1">
    <citation type="submission" date="2016-10" db="EMBL/GenBank/DDBJ databases">
        <authorList>
            <person name="de Groot N.N."/>
        </authorList>
    </citation>
    <scope>NUCLEOTIDE SEQUENCE [LARGE SCALE GENOMIC DNA]</scope>
    <source>
        <strain evidence="1 2">DSM 19886</strain>
    </source>
</reference>
<dbReference type="Proteomes" id="UP000199440">
    <property type="component" value="Unassembled WGS sequence"/>
</dbReference>
<dbReference type="Gene3D" id="3.10.129.10">
    <property type="entry name" value="Hotdog Thioesterase"/>
    <property type="match status" value="1"/>
</dbReference>
<protein>
    <submittedName>
        <fullName evidence="1">Uncharacterized protein</fullName>
    </submittedName>
</protein>